<feature type="transmembrane region" description="Helical" evidence="1">
    <location>
        <begin position="351"/>
        <end position="371"/>
    </location>
</feature>
<sequence length="390" mass="43377">MAEMSAAAQRGRASRIATLDALRGLALLGILLMNIVGFALPKAAYLNPAYQGIPSAWDQGAWLLLSLTVQGKFLALFALLLGAGLQLQLPRGGRWIQARLGWLMLFGLLHTLLLWDGDILLAYGLIGLMCWRTIRDAGSARGLLYRGAGLYAVGLGMLLLLAVMSRAEPHGFWQAGYAEIQYESYWKLRGGIEAWRNRGELLISNLLALAVQYGWQLGGVMLLGAGLMRCGWLRGRFSSAHYRRCGAVLLLGGLALQALGSGLQWYLRWDFRWCGYLLQLPGELAAPLMMLGYVALIYAAWPRLSGWWLTAALQRVGRMALSNYLLQTLICTTLFYRLGLFNHAGRAALLLWVPPVWGCCLLFASLWLRVFRQGPVEWLWRHLTGLSLRV</sequence>
<keyword evidence="1" id="KW-0812">Transmembrane</keyword>
<dbReference type="Proteomes" id="UP000028681">
    <property type="component" value="Chromosome"/>
</dbReference>
<evidence type="ECO:0000259" key="2">
    <source>
        <dbReference type="Pfam" id="PF04235"/>
    </source>
</evidence>
<feature type="transmembrane region" description="Helical" evidence="1">
    <location>
        <begin position="284"/>
        <end position="301"/>
    </location>
</feature>
<name>A0A076LM38_9GAMM</name>
<dbReference type="InterPro" id="IPR052529">
    <property type="entry name" value="Bact_Transport_Assoc"/>
</dbReference>
<feature type="transmembrane region" description="Helical" evidence="1">
    <location>
        <begin position="213"/>
        <end position="233"/>
    </location>
</feature>
<reference evidence="3 4" key="1">
    <citation type="journal article" date="2012" name="PLoS ONE">
        <title>Edwardsiella comparative phylogenomics reveal the new intra/inter-species taxonomic relationships, virulence evolution and niche adaptation mechanisms.</title>
        <authorList>
            <person name="Yang M."/>
            <person name="Lv Y."/>
            <person name="Xiao J."/>
            <person name="Wu H."/>
            <person name="Zheng H."/>
            <person name="Liu Q."/>
            <person name="Zhang Y."/>
            <person name="Wang Q."/>
        </authorList>
    </citation>
    <scope>NUCLEOTIDE SEQUENCE [LARGE SCALE GENOMIC DNA]</scope>
    <source>
        <strain evidence="4">080813</strain>
    </source>
</reference>
<keyword evidence="1" id="KW-1133">Transmembrane helix</keyword>
<feature type="transmembrane region" description="Helical" evidence="1">
    <location>
        <begin position="60"/>
        <end position="83"/>
    </location>
</feature>
<dbReference type="RefSeq" id="WP_034164996.1">
    <property type="nucleotide sequence ID" value="NZ_CP006664.1"/>
</dbReference>
<accession>A0A076LM38</accession>
<feature type="domain" description="DUF418" evidence="2">
    <location>
        <begin position="227"/>
        <end position="385"/>
    </location>
</feature>
<keyword evidence="1" id="KW-0472">Membrane</keyword>
<dbReference type="Pfam" id="PF04235">
    <property type="entry name" value="DUF418"/>
    <property type="match status" value="1"/>
</dbReference>
<feature type="transmembrane region" description="Helical" evidence="1">
    <location>
        <begin position="245"/>
        <end position="264"/>
    </location>
</feature>
<dbReference type="NCBIfam" id="NF008093">
    <property type="entry name" value="PRK10835.1"/>
    <property type="match status" value="1"/>
</dbReference>
<dbReference type="PANTHER" id="PTHR30590">
    <property type="entry name" value="INNER MEMBRANE PROTEIN"/>
    <property type="match status" value="1"/>
</dbReference>
<feature type="transmembrane region" description="Helical" evidence="1">
    <location>
        <begin position="143"/>
        <end position="164"/>
    </location>
</feature>
<dbReference type="AlphaFoldDB" id="A0A076LM38"/>
<dbReference type="HOGENOM" id="CLU_039610_2_0_6"/>
<gene>
    <name evidence="3" type="ORF">ETEE_3106</name>
</gene>
<dbReference type="EMBL" id="CP006664">
    <property type="protein sequence ID" value="AIJ09535.1"/>
    <property type="molecule type" value="Genomic_DNA"/>
</dbReference>
<protein>
    <recommendedName>
        <fullName evidence="2">DUF418 domain-containing protein</fullName>
    </recommendedName>
</protein>
<proteinExistence type="predicted"/>
<feature type="transmembrane region" description="Helical" evidence="1">
    <location>
        <begin position="95"/>
        <end position="113"/>
    </location>
</feature>
<dbReference type="KEGG" id="ete:ETEE_3106"/>
<dbReference type="PANTHER" id="PTHR30590:SF2">
    <property type="entry name" value="INNER MEMBRANE PROTEIN"/>
    <property type="match status" value="1"/>
</dbReference>
<evidence type="ECO:0000313" key="4">
    <source>
        <dbReference type="Proteomes" id="UP000028681"/>
    </source>
</evidence>
<evidence type="ECO:0000313" key="3">
    <source>
        <dbReference type="EMBL" id="AIJ09535.1"/>
    </source>
</evidence>
<evidence type="ECO:0000256" key="1">
    <source>
        <dbReference type="SAM" id="Phobius"/>
    </source>
</evidence>
<feature type="transmembrane region" description="Helical" evidence="1">
    <location>
        <begin position="21"/>
        <end position="40"/>
    </location>
</feature>
<dbReference type="InterPro" id="IPR007349">
    <property type="entry name" value="DUF418"/>
</dbReference>
<organism evidence="3 4">
    <name type="scientific">Edwardsiella anguillarum ET080813</name>
    <dbReference type="NCBI Taxonomy" id="667120"/>
    <lineage>
        <taxon>Bacteria</taxon>
        <taxon>Pseudomonadati</taxon>
        <taxon>Pseudomonadota</taxon>
        <taxon>Gammaproteobacteria</taxon>
        <taxon>Enterobacterales</taxon>
        <taxon>Hafniaceae</taxon>
        <taxon>Edwardsiella</taxon>
    </lineage>
</organism>
<feature type="transmembrane region" description="Helical" evidence="1">
    <location>
        <begin position="321"/>
        <end position="339"/>
    </location>
</feature>
<feature type="transmembrane region" description="Helical" evidence="1">
    <location>
        <begin position="119"/>
        <end position="134"/>
    </location>
</feature>
<dbReference type="GeneID" id="33940594"/>